<dbReference type="Proteomes" id="UP000821853">
    <property type="component" value="Unassembled WGS sequence"/>
</dbReference>
<dbReference type="Gene3D" id="3.60.10.10">
    <property type="entry name" value="Endonuclease/exonuclease/phosphatase"/>
    <property type="match status" value="1"/>
</dbReference>
<sequence>MLGRSKLIGDSGRVANVWSYTQFVSRPRKPTKVSKNAGCIQILQSNCRGFNKKQNALYQYSETLETMPDVIAMQDVGIPVKFRSYSTHQLDISTCILVHKQCTGTTIDLAINRDVEHTFAQILPTRRLQGGVYVLSISSRPRNRKDTFAEISHKAIRIAGRSPLVIVGDFNAYSYQWGIIKKTSRGEN</sequence>
<dbReference type="SUPFAM" id="SSF56219">
    <property type="entry name" value="DNase I-like"/>
    <property type="match status" value="1"/>
</dbReference>
<dbReference type="OrthoDB" id="415822at2759"/>
<dbReference type="VEuPathDB" id="VectorBase:HLOH_048625"/>
<comment type="caution">
    <text evidence="1">The sequence shown here is derived from an EMBL/GenBank/DDBJ whole genome shotgun (WGS) entry which is preliminary data.</text>
</comment>
<protein>
    <recommendedName>
        <fullName evidence="3">Endonuclease/exonuclease/phosphatase domain-containing protein</fullName>
    </recommendedName>
</protein>
<dbReference type="OMA" id="SHPINIA"/>
<reference evidence="1 2" key="1">
    <citation type="journal article" date="2020" name="Cell">
        <title>Large-Scale Comparative Analyses of Tick Genomes Elucidate Their Genetic Diversity and Vector Capacities.</title>
        <authorList>
            <consortium name="Tick Genome and Microbiome Consortium (TIGMIC)"/>
            <person name="Jia N."/>
            <person name="Wang J."/>
            <person name="Shi W."/>
            <person name="Du L."/>
            <person name="Sun Y."/>
            <person name="Zhan W."/>
            <person name="Jiang J.F."/>
            <person name="Wang Q."/>
            <person name="Zhang B."/>
            <person name="Ji P."/>
            <person name="Bell-Sakyi L."/>
            <person name="Cui X.M."/>
            <person name="Yuan T.T."/>
            <person name="Jiang B.G."/>
            <person name="Yang W.F."/>
            <person name="Lam T.T."/>
            <person name="Chang Q.C."/>
            <person name="Ding S.J."/>
            <person name="Wang X.J."/>
            <person name="Zhu J.G."/>
            <person name="Ruan X.D."/>
            <person name="Zhao L."/>
            <person name="Wei J.T."/>
            <person name="Ye R.Z."/>
            <person name="Que T.C."/>
            <person name="Du C.H."/>
            <person name="Zhou Y.H."/>
            <person name="Cheng J.X."/>
            <person name="Dai P.F."/>
            <person name="Guo W.B."/>
            <person name="Han X.H."/>
            <person name="Huang E.J."/>
            <person name="Li L.F."/>
            <person name="Wei W."/>
            <person name="Gao Y.C."/>
            <person name="Liu J.Z."/>
            <person name="Shao H.Z."/>
            <person name="Wang X."/>
            <person name="Wang C.C."/>
            <person name="Yang T.C."/>
            <person name="Huo Q.B."/>
            <person name="Li W."/>
            <person name="Chen H.Y."/>
            <person name="Chen S.E."/>
            <person name="Zhou L.G."/>
            <person name="Ni X.B."/>
            <person name="Tian J.H."/>
            <person name="Sheng Y."/>
            <person name="Liu T."/>
            <person name="Pan Y.S."/>
            <person name="Xia L.Y."/>
            <person name="Li J."/>
            <person name="Zhao F."/>
            <person name="Cao W.C."/>
        </authorList>
    </citation>
    <scope>NUCLEOTIDE SEQUENCE [LARGE SCALE GENOMIC DNA]</scope>
    <source>
        <strain evidence="1">HaeL-2018</strain>
    </source>
</reference>
<organism evidence="1 2">
    <name type="scientific">Haemaphysalis longicornis</name>
    <name type="common">Bush tick</name>
    <dbReference type="NCBI Taxonomy" id="44386"/>
    <lineage>
        <taxon>Eukaryota</taxon>
        <taxon>Metazoa</taxon>
        <taxon>Ecdysozoa</taxon>
        <taxon>Arthropoda</taxon>
        <taxon>Chelicerata</taxon>
        <taxon>Arachnida</taxon>
        <taxon>Acari</taxon>
        <taxon>Parasitiformes</taxon>
        <taxon>Ixodida</taxon>
        <taxon>Ixodoidea</taxon>
        <taxon>Ixodidae</taxon>
        <taxon>Haemaphysalinae</taxon>
        <taxon>Haemaphysalis</taxon>
    </lineage>
</organism>
<evidence type="ECO:0000313" key="1">
    <source>
        <dbReference type="EMBL" id="KAH9377794.1"/>
    </source>
</evidence>
<evidence type="ECO:0000313" key="2">
    <source>
        <dbReference type="Proteomes" id="UP000821853"/>
    </source>
</evidence>
<evidence type="ECO:0008006" key="3">
    <source>
        <dbReference type="Google" id="ProtNLM"/>
    </source>
</evidence>
<keyword evidence="2" id="KW-1185">Reference proteome</keyword>
<dbReference type="EMBL" id="JABSTR010000008">
    <property type="protein sequence ID" value="KAH9377794.1"/>
    <property type="molecule type" value="Genomic_DNA"/>
</dbReference>
<gene>
    <name evidence="1" type="ORF">HPB48_018930</name>
</gene>
<dbReference type="InterPro" id="IPR036691">
    <property type="entry name" value="Endo/exonu/phosph_ase_sf"/>
</dbReference>
<proteinExistence type="predicted"/>
<name>A0A9J6GQY5_HAELO</name>
<accession>A0A9J6GQY5</accession>
<dbReference type="AlphaFoldDB" id="A0A9J6GQY5"/>